<evidence type="ECO:0000313" key="3">
    <source>
        <dbReference type="Proteomes" id="UP000239001"/>
    </source>
</evidence>
<proteinExistence type="predicted"/>
<keyword evidence="1" id="KW-0472">Membrane</keyword>
<gene>
    <name evidence="2" type="ORF">C7H19_12970</name>
</gene>
<accession>A0A2T1LWQ4</accession>
<reference evidence="2 3" key="2">
    <citation type="submission" date="2018-03" db="EMBL/GenBank/DDBJ databases">
        <authorList>
            <person name="Keele B.F."/>
        </authorList>
    </citation>
    <scope>NUCLEOTIDE SEQUENCE [LARGE SCALE GENOMIC DNA]</scope>
    <source>
        <strain evidence="2 3">CCALA 016</strain>
    </source>
</reference>
<dbReference type="AlphaFoldDB" id="A0A2T1LWQ4"/>
<feature type="transmembrane region" description="Helical" evidence="1">
    <location>
        <begin position="84"/>
        <end position="108"/>
    </location>
</feature>
<dbReference type="RefSeq" id="WP_106457303.1">
    <property type="nucleotide sequence ID" value="NZ_PXOH01000013.1"/>
</dbReference>
<name>A0A2T1LWQ4_9CHRO</name>
<feature type="transmembrane region" description="Helical" evidence="1">
    <location>
        <begin position="128"/>
        <end position="151"/>
    </location>
</feature>
<reference evidence="2 3" key="1">
    <citation type="submission" date="2018-03" db="EMBL/GenBank/DDBJ databases">
        <title>The ancient ancestry and fast evolution of plastids.</title>
        <authorList>
            <person name="Moore K.R."/>
            <person name="Magnabosco C."/>
            <person name="Momper L."/>
            <person name="Gold D.A."/>
            <person name="Bosak T."/>
            <person name="Fournier G.P."/>
        </authorList>
    </citation>
    <scope>NUCLEOTIDE SEQUENCE [LARGE SCALE GENOMIC DNA]</scope>
    <source>
        <strain evidence="2 3">CCALA 016</strain>
    </source>
</reference>
<comment type="caution">
    <text evidence="2">The sequence shown here is derived from an EMBL/GenBank/DDBJ whole genome shotgun (WGS) entry which is preliminary data.</text>
</comment>
<organism evidence="2 3">
    <name type="scientific">Aphanothece hegewaldii CCALA 016</name>
    <dbReference type="NCBI Taxonomy" id="2107694"/>
    <lineage>
        <taxon>Bacteria</taxon>
        <taxon>Bacillati</taxon>
        <taxon>Cyanobacteriota</taxon>
        <taxon>Cyanophyceae</taxon>
        <taxon>Oscillatoriophycideae</taxon>
        <taxon>Chroococcales</taxon>
        <taxon>Aphanothecaceae</taxon>
        <taxon>Aphanothece</taxon>
    </lineage>
</organism>
<dbReference type="Proteomes" id="UP000239001">
    <property type="component" value="Unassembled WGS sequence"/>
</dbReference>
<protein>
    <submittedName>
        <fullName evidence="2">Uncharacterized protein</fullName>
    </submittedName>
</protein>
<dbReference type="EMBL" id="PXOH01000013">
    <property type="protein sequence ID" value="PSF36587.1"/>
    <property type="molecule type" value="Genomic_DNA"/>
</dbReference>
<dbReference type="OrthoDB" id="560533at2"/>
<evidence type="ECO:0000313" key="2">
    <source>
        <dbReference type="EMBL" id="PSF36587.1"/>
    </source>
</evidence>
<sequence length="163" mass="18916">MLESTKSENILNYYGAYPCPVCRHGEITPLPLMEAMGCNFCRHIFTANEEQQTLSMADSQLSLTWYWTGQSWKGVPREGTEGKLVYGIAATIFVFLPTLIVSLAAYFFPPIPNSPLSWLPMVWSIVTFFAHLSCIIWLVIEYYQFPVVMYFRAIFRRFSMIWR</sequence>
<keyword evidence="3" id="KW-1185">Reference proteome</keyword>
<keyword evidence="1" id="KW-1133">Transmembrane helix</keyword>
<evidence type="ECO:0000256" key="1">
    <source>
        <dbReference type="SAM" id="Phobius"/>
    </source>
</evidence>
<keyword evidence="1" id="KW-0812">Transmembrane</keyword>